<proteinExistence type="inferred from homology"/>
<keyword evidence="4 12" id="KW-0349">Heme</keyword>
<comment type="similarity">
    <text evidence="3 13">Belongs to the cytochrome P450 family.</text>
</comment>
<dbReference type="GO" id="GO:0016705">
    <property type="term" value="F:oxidoreductase activity, acting on paired donors, with incorporation or reduction of molecular oxygen"/>
    <property type="evidence" value="ECO:0007669"/>
    <property type="project" value="InterPro"/>
</dbReference>
<evidence type="ECO:0000256" key="3">
    <source>
        <dbReference type="ARBA" id="ARBA00010617"/>
    </source>
</evidence>
<evidence type="ECO:0000256" key="10">
    <source>
        <dbReference type="ARBA" id="ARBA00023033"/>
    </source>
</evidence>
<dbReference type="FunFam" id="1.10.630.10:FF:000158">
    <property type="entry name" value="Cytochrome P450, putative (Eurofung)"/>
    <property type="match status" value="1"/>
</dbReference>
<dbReference type="AlphaFoldDB" id="A0A559LLN3"/>
<dbReference type="GO" id="GO:0016020">
    <property type="term" value="C:membrane"/>
    <property type="evidence" value="ECO:0007669"/>
    <property type="project" value="UniProtKB-SubCell"/>
</dbReference>
<comment type="cofactor">
    <cofactor evidence="1 12">
        <name>heme</name>
        <dbReference type="ChEBI" id="CHEBI:30413"/>
    </cofactor>
</comment>
<keyword evidence="10 13" id="KW-0503">Monooxygenase</keyword>
<evidence type="ECO:0000256" key="13">
    <source>
        <dbReference type="RuleBase" id="RU000461"/>
    </source>
</evidence>
<dbReference type="GO" id="GO:0020037">
    <property type="term" value="F:heme binding"/>
    <property type="evidence" value="ECO:0007669"/>
    <property type="project" value="InterPro"/>
</dbReference>
<dbReference type="CDD" id="cd11058">
    <property type="entry name" value="CYP60B-like"/>
    <property type="match status" value="1"/>
</dbReference>
<feature type="binding site" description="axial binding residue" evidence="12">
    <location>
        <position position="407"/>
    </location>
    <ligand>
        <name>heme</name>
        <dbReference type="ChEBI" id="CHEBI:30413"/>
    </ligand>
    <ligandPart>
        <name>Fe</name>
        <dbReference type="ChEBI" id="CHEBI:18248"/>
    </ligandPart>
</feature>
<protein>
    <submittedName>
        <fullName evidence="14">Cytochrome P450 monooxygenase BOA3</fullName>
    </submittedName>
</protein>
<evidence type="ECO:0000256" key="4">
    <source>
        <dbReference type="ARBA" id="ARBA00022617"/>
    </source>
</evidence>
<name>A0A559LLN3_FUSOC</name>
<keyword evidence="8 13" id="KW-0560">Oxidoreductase</keyword>
<dbReference type="InterPro" id="IPR001128">
    <property type="entry name" value="Cyt_P450"/>
</dbReference>
<dbReference type="PROSITE" id="PS00086">
    <property type="entry name" value="CYTOCHROME_P450"/>
    <property type="match status" value="1"/>
</dbReference>
<keyword evidence="9 12" id="KW-0408">Iron</keyword>
<dbReference type="GO" id="GO:0004497">
    <property type="term" value="F:monooxygenase activity"/>
    <property type="evidence" value="ECO:0007669"/>
    <property type="project" value="UniProtKB-KW"/>
</dbReference>
<accession>A0A559LLN3</accession>
<evidence type="ECO:0000256" key="2">
    <source>
        <dbReference type="ARBA" id="ARBA00004370"/>
    </source>
</evidence>
<dbReference type="Proteomes" id="UP000320707">
    <property type="component" value="Unassembled WGS sequence"/>
</dbReference>
<keyword evidence="7" id="KW-1133">Transmembrane helix</keyword>
<evidence type="ECO:0000256" key="1">
    <source>
        <dbReference type="ARBA" id="ARBA00001971"/>
    </source>
</evidence>
<comment type="caution">
    <text evidence="14">The sequence shown here is derived from an EMBL/GenBank/DDBJ whole genome shotgun (WGS) entry which is preliminary data.</text>
</comment>
<evidence type="ECO:0000256" key="8">
    <source>
        <dbReference type="ARBA" id="ARBA00023002"/>
    </source>
</evidence>
<dbReference type="PANTHER" id="PTHR24305:SF210">
    <property type="entry name" value="CYTOCHROME P450 MONOOXYGENASE ASQL-RELATED"/>
    <property type="match status" value="1"/>
</dbReference>
<dbReference type="InterPro" id="IPR036396">
    <property type="entry name" value="Cyt_P450_sf"/>
</dbReference>
<keyword evidence="6 12" id="KW-0479">Metal-binding</keyword>
<evidence type="ECO:0000256" key="9">
    <source>
        <dbReference type="ARBA" id="ARBA00023004"/>
    </source>
</evidence>
<organism evidence="14 15">
    <name type="scientific">Fusarium oxysporum f. sp. cubense</name>
    <dbReference type="NCBI Taxonomy" id="61366"/>
    <lineage>
        <taxon>Eukaryota</taxon>
        <taxon>Fungi</taxon>
        <taxon>Dikarya</taxon>
        <taxon>Ascomycota</taxon>
        <taxon>Pezizomycotina</taxon>
        <taxon>Sordariomycetes</taxon>
        <taxon>Hypocreomycetidae</taxon>
        <taxon>Hypocreales</taxon>
        <taxon>Nectriaceae</taxon>
        <taxon>Fusarium</taxon>
        <taxon>Fusarium oxysporum species complex</taxon>
    </lineage>
</organism>
<gene>
    <name evidence="14" type="primary">BOA3-4</name>
    <name evidence="14" type="ORF">Focb16_v005358</name>
</gene>
<dbReference type="PRINTS" id="PR00385">
    <property type="entry name" value="P450"/>
</dbReference>
<comment type="subcellular location">
    <subcellularLocation>
        <location evidence="2">Membrane</location>
    </subcellularLocation>
</comment>
<dbReference type="Gene3D" id="1.10.630.10">
    <property type="entry name" value="Cytochrome P450"/>
    <property type="match status" value="1"/>
</dbReference>
<evidence type="ECO:0000256" key="12">
    <source>
        <dbReference type="PIRSR" id="PIRSR602401-1"/>
    </source>
</evidence>
<dbReference type="PANTHER" id="PTHR24305">
    <property type="entry name" value="CYTOCHROME P450"/>
    <property type="match status" value="1"/>
</dbReference>
<keyword evidence="5" id="KW-0812">Transmembrane</keyword>
<evidence type="ECO:0000256" key="6">
    <source>
        <dbReference type="ARBA" id="ARBA00022723"/>
    </source>
</evidence>
<sequence length="472" mass="53291">MDLNPISFILASPLRAIGTSIAAHYYGLSWIGGFHPFWLKELHDKYGDIVRIAPNELSFASVTSYREIYSHATKGKKPFLKSTFYYQPEVPPNIFTVLDPREHSRQRRYLAHGFSAQALREQEKVIHHYVNMFLNQLGRLGIPGGKGVDMTEAFHWVSFDIIGDLAFGESFDAVAQARTHPWISLVGDAGKTTVLDDILNRAPLIRLMLPYILPGIYKRAQEHQALTHEKGKKRIEFGLDGGDKDFFAQVLRKGEITGDELVNQAITLLIAGSETTSTALAATTNYLLRNPETLQKLQEEVRGTFRSLEEITGDSTSKLQYLIATIEEGLRIFTPLPTSPPRVSPGATVDGHFIPAGVIVSSATWTTQHDPRYWRDPECFKPERWIEGGFGDNKDASQPFSLGPRGCIGINLAWLEMRIILAKLAFMYDWELAESSKHTRWFEESTFQLLWKKPQLRIIFNPRQPTTEDASA</sequence>
<dbReference type="GO" id="GO:0005506">
    <property type="term" value="F:iron ion binding"/>
    <property type="evidence" value="ECO:0007669"/>
    <property type="project" value="InterPro"/>
</dbReference>
<keyword evidence="11" id="KW-0472">Membrane</keyword>
<dbReference type="InterPro" id="IPR050121">
    <property type="entry name" value="Cytochrome_P450_monoxygenase"/>
</dbReference>
<reference evidence="14 15" key="1">
    <citation type="journal article" date="2019" name="Microbiol. Resour. Announc.">
        <title>High-quality draft genome sequence of Fusarium oxysporum f. sp. cubense strain 160527, a causal agent of Panama disease.</title>
        <authorList>
            <person name="Asai S."/>
            <person name="Ayukawa Y."/>
            <person name="Gan P."/>
            <person name="Masuda S."/>
            <person name="Komatsu K."/>
            <person name="Shirasu K."/>
            <person name="Arie T."/>
        </authorList>
    </citation>
    <scope>NUCLEOTIDE SEQUENCE [LARGE SCALE GENOMIC DNA]</scope>
    <source>
        <strain evidence="14 15">160527</strain>
    </source>
</reference>
<evidence type="ECO:0000256" key="7">
    <source>
        <dbReference type="ARBA" id="ARBA00022989"/>
    </source>
</evidence>
<dbReference type="InterPro" id="IPR002401">
    <property type="entry name" value="Cyt_P450_E_grp-I"/>
</dbReference>
<evidence type="ECO:0000313" key="15">
    <source>
        <dbReference type="Proteomes" id="UP000320707"/>
    </source>
</evidence>
<dbReference type="InterPro" id="IPR017972">
    <property type="entry name" value="Cyt_P450_CS"/>
</dbReference>
<dbReference type="SUPFAM" id="SSF48264">
    <property type="entry name" value="Cytochrome P450"/>
    <property type="match status" value="1"/>
</dbReference>
<evidence type="ECO:0000256" key="5">
    <source>
        <dbReference type="ARBA" id="ARBA00022692"/>
    </source>
</evidence>
<evidence type="ECO:0000313" key="14">
    <source>
        <dbReference type="EMBL" id="TVY75180.1"/>
    </source>
</evidence>
<dbReference type="Pfam" id="PF00067">
    <property type="entry name" value="p450"/>
    <property type="match status" value="1"/>
</dbReference>
<dbReference type="EMBL" id="SRMI01000003">
    <property type="protein sequence ID" value="TVY75180.1"/>
    <property type="molecule type" value="Genomic_DNA"/>
</dbReference>
<dbReference type="PRINTS" id="PR00463">
    <property type="entry name" value="EP450I"/>
</dbReference>
<evidence type="ECO:0000256" key="11">
    <source>
        <dbReference type="ARBA" id="ARBA00023136"/>
    </source>
</evidence>